<proteinExistence type="predicted"/>
<reference evidence="1" key="2">
    <citation type="journal article" date="2015" name="Data Brief">
        <title>Shoot transcriptome of the giant reed, Arundo donax.</title>
        <authorList>
            <person name="Barrero R.A."/>
            <person name="Guerrero F.D."/>
            <person name="Moolhuijzen P."/>
            <person name="Goolsby J.A."/>
            <person name="Tidwell J."/>
            <person name="Bellgard S.E."/>
            <person name="Bellgard M.I."/>
        </authorList>
    </citation>
    <scope>NUCLEOTIDE SEQUENCE</scope>
    <source>
        <tissue evidence="1">Shoot tissue taken approximately 20 cm above the soil surface</tissue>
    </source>
</reference>
<reference evidence="1" key="1">
    <citation type="submission" date="2014-09" db="EMBL/GenBank/DDBJ databases">
        <authorList>
            <person name="Magalhaes I.L.F."/>
            <person name="Oliveira U."/>
            <person name="Santos F.R."/>
            <person name="Vidigal T.H.D.A."/>
            <person name="Brescovit A.D."/>
            <person name="Santos A.J."/>
        </authorList>
    </citation>
    <scope>NUCLEOTIDE SEQUENCE</scope>
    <source>
        <tissue evidence="1">Shoot tissue taken approximately 20 cm above the soil surface</tissue>
    </source>
</reference>
<evidence type="ECO:0000313" key="1">
    <source>
        <dbReference type="EMBL" id="JAE31082.1"/>
    </source>
</evidence>
<dbReference type="EMBL" id="GBRH01166814">
    <property type="protein sequence ID" value="JAE31082.1"/>
    <property type="molecule type" value="Transcribed_RNA"/>
</dbReference>
<organism evidence="1">
    <name type="scientific">Arundo donax</name>
    <name type="common">Giant reed</name>
    <name type="synonym">Donax arundinaceus</name>
    <dbReference type="NCBI Taxonomy" id="35708"/>
    <lineage>
        <taxon>Eukaryota</taxon>
        <taxon>Viridiplantae</taxon>
        <taxon>Streptophyta</taxon>
        <taxon>Embryophyta</taxon>
        <taxon>Tracheophyta</taxon>
        <taxon>Spermatophyta</taxon>
        <taxon>Magnoliopsida</taxon>
        <taxon>Liliopsida</taxon>
        <taxon>Poales</taxon>
        <taxon>Poaceae</taxon>
        <taxon>PACMAD clade</taxon>
        <taxon>Arundinoideae</taxon>
        <taxon>Arundineae</taxon>
        <taxon>Arundo</taxon>
    </lineage>
</organism>
<accession>A0A0A9H2T8</accession>
<sequence length="8" mass="792">MGISGDGR</sequence>
<protein>
    <submittedName>
        <fullName evidence="1">Uncharacterized protein</fullName>
    </submittedName>
</protein>
<name>A0A0A9H2T8_ARUDO</name>